<dbReference type="InterPro" id="IPR038718">
    <property type="entry name" value="SNF2-like_sf"/>
</dbReference>
<dbReference type="PANTHER" id="PTHR45626">
    <property type="entry name" value="TRANSCRIPTION TERMINATION FACTOR 2-RELATED"/>
    <property type="match status" value="1"/>
</dbReference>
<evidence type="ECO:0000259" key="15">
    <source>
        <dbReference type="PROSITE" id="PS50089"/>
    </source>
</evidence>
<dbReference type="OrthoDB" id="448448at2759"/>
<feature type="region of interest" description="Disordered" evidence="12">
    <location>
        <begin position="964"/>
        <end position="1003"/>
    </location>
</feature>
<feature type="compositionally biased region" description="Acidic residues" evidence="12">
    <location>
        <begin position="588"/>
        <end position="597"/>
    </location>
</feature>
<dbReference type="SMART" id="SM01336">
    <property type="entry name" value="zf-PARP"/>
    <property type="match status" value="1"/>
</dbReference>
<dbReference type="PROSITE" id="PS50030">
    <property type="entry name" value="UBA"/>
    <property type="match status" value="1"/>
</dbReference>
<keyword evidence="5 11" id="KW-0863">Zinc-finger</keyword>
<evidence type="ECO:0000313" key="18">
    <source>
        <dbReference type="Proteomes" id="UP000198341"/>
    </source>
</evidence>
<comment type="similarity">
    <text evidence="2">Belongs to the SNF2/RAD54 helicase family. RAD16 subfamily.</text>
</comment>
<dbReference type="SMART" id="SM00490">
    <property type="entry name" value="HELICc"/>
    <property type="match status" value="1"/>
</dbReference>
<dbReference type="GO" id="GO:0005524">
    <property type="term" value="F:ATP binding"/>
    <property type="evidence" value="ECO:0007669"/>
    <property type="project" value="UniProtKB-KW"/>
</dbReference>
<dbReference type="GO" id="GO:0008094">
    <property type="term" value="F:ATP-dependent activity, acting on DNA"/>
    <property type="evidence" value="ECO:0007669"/>
    <property type="project" value="TreeGrafter"/>
</dbReference>
<dbReference type="InterPro" id="IPR018957">
    <property type="entry name" value="Znf_C3HC4_RING-type"/>
</dbReference>
<feature type="compositionally biased region" description="Acidic residues" evidence="12">
    <location>
        <begin position="972"/>
        <end position="984"/>
    </location>
</feature>
<dbReference type="Pfam" id="PF00271">
    <property type="entry name" value="Helicase_C"/>
    <property type="match status" value="1"/>
</dbReference>
<evidence type="ECO:0000256" key="4">
    <source>
        <dbReference type="ARBA" id="ARBA00022741"/>
    </source>
</evidence>
<dbReference type="STRING" id="41875.K8EDD8"/>
<keyword evidence="9" id="KW-0067">ATP-binding</keyword>
<dbReference type="GeneID" id="19016215"/>
<dbReference type="InterPro" id="IPR009060">
    <property type="entry name" value="UBA-like_sf"/>
</dbReference>
<dbReference type="GO" id="GO:0008270">
    <property type="term" value="F:zinc ion binding"/>
    <property type="evidence" value="ECO:0007669"/>
    <property type="project" value="UniProtKB-KW"/>
</dbReference>
<dbReference type="Gene3D" id="3.40.50.300">
    <property type="entry name" value="P-loop containing nucleotide triphosphate hydrolases"/>
    <property type="match status" value="2"/>
</dbReference>
<sequence length="1295" mass="146403">MSANQLIDPRNPRFTIVREYEAWCRLDNPYLEQNPNVPKTPYLLVAGMAPSARAKCGKCSDKIEKGTVRVGMPYQWRGAFFSYVTGWYHADCVRFEGVTQEEVRARTYWKGEKEHLAQVMKGKNTHVEKLGKTQRVKMNVEFIKDETVRDELMRTLTSASKPKCEEDEVDPNEGTFLKRGEIQPAEPPRGLVRSLLPFQKEGLAWMMENEKTQVKGGILADEMGMGKTIQAVSLVLKSKEARLDRMRESGVMETDGDEKGAEVDLNVEDEPKAKNSKRSKKGSPKSGGEEHVSSATKMSATNAHDASSSSSKNKNTTLIVVPTSALVQWEDEIKLCTKENALKVFVYYNDRKRKTIVEEMRAADVVLTTFPVLEAEYRKCEMQSKVPCAHCFKLFLPRSLAVHNKYFCGPDAKRTQKLEKTEKTREVANTKALATLNVISKDKLKETLENLNSGSGREEKKKSGGKSLMAIARGYMQQGGRDMSMYDGAHKARAAAAEGLVLGSNEDEEAITEEELKAIQPKVTKIVEMGFGFPRNMIEKAIVDSGGDVDVAVNALMDSPKPKTTMKSKGYKMEVMDDKETEVICLDCDSDEEEEDATVVAPTTRSTRSTSKNPPAAKEKKKKKATSAAAKKTKKKSKSAKKKKKKGSDDDDDSDFKMEPEEEEEEEEEEEDDDDGTGTEEEIVITKVTPPKIKRDRENDTNSEDNSLLFGNTDDRDIKELLLQTSSLHQIHWERIILDEAHKIKARTTSTAKAVYALDSDYKWCLTGTPLQNRVGDLYSLVRFLQMEPYSFYFCTAKVGTKDGSKEGLCGCKSACWDMGPNNAFCVQCGHAPLKHFSKFNKDVINPIQRYGGVGAGKRAYMTLRNDILLPAMLRRTKKERAADVVLPPLTENVLEPEFDQTERDFYEALYANVTARFDGFVKKGTVLNNYAHVFELLSRLRQACDHPYLVLHSRNPKLRNQQAEMKFEKKEEDDEEEEEEEEEYTKSKKKTKKKQEYEVRENVPSDAKETMHYCGMPDCGEKVEPEDAATSKCKHIFHRECIQPYLEIDFGADGIKCPKCRTNLTIDLFPDAEAIDKIKAPKDERGGGVKKKGKGELDADDVVPNKSILNQIDLSEYRTSSKIEKMMEKLREIRSGRDGKKNKAIIFSQYTSMIDIVEWRMRKENFVIRKLVGSMPVTARAQNLHEFCTDPDVDAIIMSLKSGGEGLNLQAANYVFVLEPWWNPAVEMQAVMRAHRIGQTREVTAFRFACKDTIESKMHELQKLKRLVFEGTMDGNEASMAKLSPEDLQFLFKR</sequence>
<proteinExistence type="inferred from homology"/>
<dbReference type="Gene3D" id="3.40.50.10810">
    <property type="entry name" value="Tandem AAA-ATPase domain"/>
    <property type="match status" value="3"/>
</dbReference>
<accession>K8EDD8</accession>
<dbReference type="SMART" id="SM00487">
    <property type="entry name" value="DEXDc"/>
    <property type="match status" value="1"/>
</dbReference>
<dbReference type="RefSeq" id="XP_007513464.1">
    <property type="nucleotide sequence ID" value="XM_007513402.1"/>
</dbReference>
<keyword evidence="8" id="KW-0862">Zinc</keyword>
<keyword evidence="3" id="KW-0479">Metal-binding</keyword>
<dbReference type="Gene3D" id="3.30.1740.10">
    <property type="entry name" value="Zinc finger, PARP-type"/>
    <property type="match status" value="1"/>
</dbReference>
<feature type="domain" description="UBA" evidence="13">
    <location>
        <begin position="505"/>
        <end position="559"/>
    </location>
</feature>
<feature type="compositionally biased region" description="Polar residues" evidence="12">
    <location>
        <begin position="601"/>
        <end position="613"/>
    </location>
</feature>
<evidence type="ECO:0000256" key="11">
    <source>
        <dbReference type="PROSITE-ProRule" id="PRU00175"/>
    </source>
</evidence>
<dbReference type="InterPro" id="IPR001510">
    <property type="entry name" value="Znf_PARP"/>
</dbReference>
<comment type="subcellular location">
    <subcellularLocation>
        <location evidence="1">Nucleus</location>
    </subcellularLocation>
</comment>
<evidence type="ECO:0000259" key="16">
    <source>
        <dbReference type="PROSITE" id="PS51194"/>
    </source>
</evidence>
<dbReference type="SUPFAM" id="SSF57716">
    <property type="entry name" value="Glucocorticoid receptor-like (DNA-binding domain)"/>
    <property type="match status" value="1"/>
</dbReference>
<dbReference type="InterPro" id="IPR027417">
    <property type="entry name" value="P-loop_NTPase"/>
</dbReference>
<keyword evidence="10" id="KW-0539">Nucleus</keyword>
<dbReference type="Proteomes" id="UP000198341">
    <property type="component" value="Chromosome 4"/>
</dbReference>
<feature type="domain" description="Helicase C-terminal" evidence="16">
    <location>
        <begin position="1123"/>
        <end position="1290"/>
    </location>
</feature>
<dbReference type="GO" id="GO:0005634">
    <property type="term" value="C:nucleus"/>
    <property type="evidence" value="ECO:0007669"/>
    <property type="project" value="UniProtKB-SubCell"/>
</dbReference>
<dbReference type="GO" id="GO:0004386">
    <property type="term" value="F:helicase activity"/>
    <property type="evidence" value="ECO:0007669"/>
    <property type="project" value="UniProtKB-KW"/>
</dbReference>
<dbReference type="Pfam" id="PF00097">
    <property type="entry name" value="zf-C3HC4"/>
    <property type="match status" value="1"/>
</dbReference>
<organism evidence="17 18">
    <name type="scientific">Bathycoccus prasinos</name>
    <dbReference type="NCBI Taxonomy" id="41875"/>
    <lineage>
        <taxon>Eukaryota</taxon>
        <taxon>Viridiplantae</taxon>
        <taxon>Chlorophyta</taxon>
        <taxon>Mamiellophyceae</taxon>
        <taxon>Mamiellales</taxon>
        <taxon>Bathycoccaceae</taxon>
        <taxon>Bathycoccus</taxon>
    </lineage>
</organism>
<dbReference type="SUPFAM" id="SSF57850">
    <property type="entry name" value="RING/U-box"/>
    <property type="match status" value="1"/>
</dbReference>
<dbReference type="SUPFAM" id="SSF46934">
    <property type="entry name" value="UBA-like"/>
    <property type="match status" value="1"/>
</dbReference>
<evidence type="ECO:0000256" key="7">
    <source>
        <dbReference type="ARBA" id="ARBA00022806"/>
    </source>
</evidence>
<dbReference type="eggNOG" id="KOG1002">
    <property type="taxonomic scope" value="Eukaryota"/>
</dbReference>
<dbReference type="PROSITE" id="PS51194">
    <property type="entry name" value="HELICASE_CTER"/>
    <property type="match status" value="1"/>
</dbReference>
<dbReference type="InterPro" id="IPR000330">
    <property type="entry name" value="SNF2_N"/>
</dbReference>
<feature type="domain" description="RING-type" evidence="15">
    <location>
        <begin position="1020"/>
        <end position="1062"/>
    </location>
</feature>
<dbReference type="InterPro" id="IPR014001">
    <property type="entry name" value="Helicase_ATP-bd"/>
</dbReference>
<feature type="domain" description="PARP-type" evidence="14">
    <location>
        <begin position="44"/>
        <end position="116"/>
    </location>
</feature>
<dbReference type="Gene3D" id="1.10.8.10">
    <property type="entry name" value="DNA helicase RuvA subunit, C-terminal domain"/>
    <property type="match status" value="1"/>
</dbReference>
<evidence type="ECO:0000256" key="6">
    <source>
        <dbReference type="ARBA" id="ARBA00022801"/>
    </source>
</evidence>
<dbReference type="SMART" id="SM00165">
    <property type="entry name" value="UBA"/>
    <property type="match status" value="1"/>
</dbReference>
<evidence type="ECO:0000313" key="17">
    <source>
        <dbReference type="EMBL" id="CCO15989.1"/>
    </source>
</evidence>
<dbReference type="InterPro" id="IPR036957">
    <property type="entry name" value="Znf_PARP_sf"/>
</dbReference>
<evidence type="ECO:0000256" key="9">
    <source>
        <dbReference type="ARBA" id="ARBA00022840"/>
    </source>
</evidence>
<dbReference type="InterPro" id="IPR001650">
    <property type="entry name" value="Helicase_C-like"/>
</dbReference>
<dbReference type="Pfam" id="PF00176">
    <property type="entry name" value="SNF2-rel_dom"/>
    <property type="match status" value="3"/>
</dbReference>
<dbReference type="InterPro" id="IPR013083">
    <property type="entry name" value="Znf_RING/FYVE/PHD"/>
</dbReference>
<feature type="compositionally biased region" description="Acidic residues" evidence="12">
    <location>
        <begin position="649"/>
        <end position="683"/>
    </location>
</feature>
<dbReference type="EMBL" id="FO082275">
    <property type="protein sequence ID" value="CCO15989.1"/>
    <property type="molecule type" value="Genomic_DNA"/>
</dbReference>
<evidence type="ECO:0000256" key="10">
    <source>
        <dbReference type="ARBA" id="ARBA00023242"/>
    </source>
</evidence>
<evidence type="ECO:0000256" key="12">
    <source>
        <dbReference type="SAM" id="MobiDB-lite"/>
    </source>
</evidence>
<dbReference type="CDD" id="cd18793">
    <property type="entry name" value="SF2_C_SNF"/>
    <property type="match status" value="1"/>
</dbReference>
<dbReference type="PROSITE" id="PS50064">
    <property type="entry name" value="ZF_PARP_2"/>
    <property type="match status" value="1"/>
</dbReference>
<feature type="compositionally biased region" description="Basic residues" evidence="12">
    <location>
        <begin position="274"/>
        <end position="283"/>
    </location>
</feature>
<name>K8EDD8_9CHLO</name>
<keyword evidence="7" id="KW-0347">Helicase</keyword>
<keyword evidence="4" id="KW-0547">Nucleotide-binding</keyword>
<evidence type="ECO:0000256" key="2">
    <source>
        <dbReference type="ARBA" id="ARBA00008438"/>
    </source>
</evidence>
<dbReference type="GO" id="GO:0003677">
    <property type="term" value="F:DNA binding"/>
    <property type="evidence" value="ECO:0007669"/>
    <property type="project" value="InterPro"/>
</dbReference>
<reference evidence="17 18" key="1">
    <citation type="submission" date="2011-10" db="EMBL/GenBank/DDBJ databases">
        <authorList>
            <person name="Genoscope - CEA"/>
        </authorList>
    </citation>
    <scope>NUCLEOTIDE SEQUENCE [LARGE SCALE GENOMIC DNA]</scope>
    <source>
        <strain evidence="17 18">RCC 1105</strain>
    </source>
</reference>
<evidence type="ECO:0000259" key="14">
    <source>
        <dbReference type="PROSITE" id="PS50064"/>
    </source>
</evidence>
<evidence type="ECO:0000256" key="1">
    <source>
        <dbReference type="ARBA" id="ARBA00004123"/>
    </source>
</evidence>
<feature type="compositionally biased region" description="Low complexity" evidence="12">
    <location>
        <begin position="299"/>
        <end position="313"/>
    </location>
</feature>
<dbReference type="Gene3D" id="3.30.40.10">
    <property type="entry name" value="Zinc/RING finger domain, C3HC4 (zinc finger)"/>
    <property type="match status" value="1"/>
</dbReference>
<feature type="region of interest" description="Disordered" evidence="12">
    <location>
        <begin position="246"/>
        <end position="313"/>
    </location>
</feature>
<dbReference type="InterPro" id="IPR049730">
    <property type="entry name" value="SNF2/RAD54-like_C"/>
</dbReference>
<dbReference type="SUPFAM" id="SSF52540">
    <property type="entry name" value="P-loop containing nucleoside triphosphate hydrolases"/>
    <property type="match status" value="3"/>
</dbReference>
<feature type="compositionally biased region" description="Basic residues" evidence="12">
    <location>
        <begin position="619"/>
        <end position="646"/>
    </location>
</feature>
<keyword evidence="6" id="KW-0378">Hydrolase</keyword>
<feature type="region of interest" description="Disordered" evidence="12">
    <location>
        <begin position="588"/>
        <end position="710"/>
    </location>
</feature>
<evidence type="ECO:0000256" key="8">
    <source>
        <dbReference type="ARBA" id="ARBA00022833"/>
    </source>
</evidence>
<evidence type="ECO:0000256" key="5">
    <source>
        <dbReference type="ARBA" id="ARBA00022771"/>
    </source>
</evidence>
<dbReference type="PROSITE" id="PS50089">
    <property type="entry name" value="ZF_RING_2"/>
    <property type="match status" value="1"/>
</dbReference>
<gene>
    <name evidence="17" type="ORF">Bathy04g01900</name>
</gene>
<dbReference type="KEGG" id="bpg:Bathy04g01900"/>
<evidence type="ECO:0000259" key="13">
    <source>
        <dbReference type="PROSITE" id="PS50030"/>
    </source>
</evidence>
<dbReference type="GO" id="GO:0016787">
    <property type="term" value="F:hydrolase activity"/>
    <property type="evidence" value="ECO:0007669"/>
    <property type="project" value="UniProtKB-KW"/>
</dbReference>
<dbReference type="InterPro" id="IPR050628">
    <property type="entry name" value="SNF2_RAD54_helicase_TF"/>
</dbReference>
<dbReference type="PANTHER" id="PTHR45626:SF12">
    <property type="entry name" value="DNA REPAIR PROTEIN RAD16"/>
    <property type="match status" value="1"/>
</dbReference>
<protein>
    <submittedName>
        <fullName evidence="17">DNA repair protein RAD16</fullName>
    </submittedName>
</protein>
<evidence type="ECO:0000256" key="3">
    <source>
        <dbReference type="ARBA" id="ARBA00022723"/>
    </source>
</evidence>
<keyword evidence="18" id="KW-1185">Reference proteome</keyword>
<dbReference type="GO" id="GO:0006289">
    <property type="term" value="P:nucleotide-excision repair"/>
    <property type="evidence" value="ECO:0007669"/>
    <property type="project" value="TreeGrafter"/>
</dbReference>
<dbReference type="InterPro" id="IPR015940">
    <property type="entry name" value="UBA"/>
</dbReference>
<dbReference type="InterPro" id="IPR001841">
    <property type="entry name" value="Znf_RING"/>
</dbReference>